<feature type="signal peptide" evidence="1">
    <location>
        <begin position="1"/>
        <end position="18"/>
    </location>
</feature>
<gene>
    <name evidence="3" type="ORF">GS399_06140</name>
</gene>
<dbReference type="InterPro" id="IPR016097">
    <property type="entry name" value="DUF695"/>
</dbReference>
<keyword evidence="1" id="KW-0732">Signal</keyword>
<feature type="chain" id="PRO_5029724892" evidence="1">
    <location>
        <begin position="19"/>
        <end position="182"/>
    </location>
</feature>
<dbReference type="PROSITE" id="PS51257">
    <property type="entry name" value="PROKAR_LIPOPROTEIN"/>
    <property type="match status" value="1"/>
</dbReference>
<proteinExistence type="predicted"/>
<keyword evidence="4" id="KW-1185">Reference proteome</keyword>
<evidence type="ECO:0000259" key="2">
    <source>
        <dbReference type="Pfam" id="PF05117"/>
    </source>
</evidence>
<dbReference type="Proteomes" id="UP000466586">
    <property type="component" value="Unassembled WGS sequence"/>
</dbReference>
<name>A0A7K1Y7K2_9SPHI</name>
<sequence length="182" mass="20370">MRFTILLFCLCSSLLACKGNTKKTIIATDTVVAKKDTVAKEKFALLDFVVDEKPCSALISNKYKAAGNRAGYPISLFVTVNTIEHDKDGQPSPAENKRFAVLEDEIVKTMKEIGSVCYVGHTTMPGYRDIIFYIKQKDQQAVNNTLGKIKSANSRLIKSYVFENDPKWEAVSEFYKAMADLH</sequence>
<dbReference type="AlphaFoldDB" id="A0A7K1Y7K2"/>
<feature type="domain" description="DUF695" evidence="2">
    <location>
        <begin position="50"/>
        <end position="174"/>
    </location>
</feature>
<protein>
    <submittedName>
        <fullName evidence="3">DUF695 domain-containing protein</fullName>
    </submittedName>
</protein>
<dbReference type="Pfam" id="PF05117">
    <property type="entry name" value="DUF695"/>
    <property type="match status" value="1"/>
</dbReference>
<organism evidence="3 4">
    <name type="scientific">Hufsiella arboris</name>
    <dbReference type="NCBI Taxonomy" id="2695275"/>
    <lineage>
        <taxon>Bacteria</taxon>
        <taxon>Pseudomonadati</taxon>
        <taxon>Bacteroidota</taxon>
        <taxon>Sphingobacteriia</taxon>
        <taxon>Sphingobacteriales</taxon>
        <taxon>Sphingobacteriaceae</taxon>
        <taxon>Hufsiella</taxon>
    </lineage>
</organism>
<comment type="caution">
    <text evidence="3">The sequence shown here is derived from an EMBL/GenBank/DDBJ whole genome shotgun (WGS) entry which is preliminary data.</text>
</comment>
<dbReference type="EMBL" id="WVHT01000002">
    <property type="protein sequence ID" value="MXV50547.1"/>
    <property type="molecule type" value="Genomic_DNA"/>
</dbReference>
<evidence type="ECO:0000256" key="1">
    <source>
        <dbReference type="SAM" id="SignalP"/>
    </source>
</evidence>
<accession>A0A7K1Y7K2</accession>
<dbReference type="RefSeq" id="WP_160843712.1">
    <property type="nucleotide sequence ID" value="NZ_WVHT01000002.1"/>
</dbReference>
<reference evidence="3 4" key="1">
    <citation type="submission" date="2019-11" db="EMBL/GenBank/DDBJ databases">
        <title>Pedobacter sp. HMF7647 Genome sequencing and assembly.</title>
        <authorList>
            <person name="Kang H."/>
            <person name="Kim H."/>
            <person name="Joh K."/>
        </authorList>
    </citation>
    <scope>NUCLEOTIDE SEQUENCE [LARGE SCALE GENOMIC DNA]</scope>
    <source>
        <strain evidence="3 4">HMF7647</strain>
    </source>
</reference>
<evidence type="ECO:0000313" key="3">
    <source>
        <dbReference type="EMBL" id="MXV50547.1"/>
    </source>
</evidence>
<evidence type="ECO:0000313" key="4">
    <source>
        <dbReference type="Proteomes" id="UP000466586"/>
    </source>
</evidence>